<proteinExistence type="inferred from homology"/>
<protein>
    <submittedName>
        <fullName evidence="11">Putative TOM40-mitochondrial import receptor</fullName>
    </submittedName>
</protein>
<name>A0A316W0U1_9BASI</name>
<dbReference type="InterPro" id="IPR037930">
    <property type="entry name" value="Tom40"/>
</dbReference>
<accession>A0A316W0U1</accession>
<evidence type="ECO:0000256" key="2">
    <source>
        <dbReference type="ARBA" id="ARBA00010510"/>
    </source>
</evidence>
<gene>
    <name evidence="11" type="ORF">IE81DRAFT_322322</name>
</gene>
<evidence type="ECO:0000256" key="5">
    <source>
        <dbReference type="ARBA" id="ARBA00022692"/>
    </source>
</evidence>
<evidence type="ECO:0000256" key="9">
    <source>
        <dbReference type="ARBA" id="ARBA00023136"/>
    </source>
</evidence>
<keyword evidence="7" id="KW-0653">Protein transport</keyword>
<evidence type="ECO:0000313" key="11">
    <source>
        <dbReference type="EMBL" id="PWN43466.1"/>
    </source>
</evidence>
<evidence type="ECO:0000256" key="8">
    <source>
        <dbReference type="ARBA" id="ARBA00023128"/>
    </source>
</evidence>
<dbReference type="InterPro" id="IPR023614">
    <property type="entry name" value="Porin_dom_sf"/>
</dbReference>
<evidence type="ECO:0000256" key="7">
    <source>
        <dbReference type="ARBA" id="ARBA00022927"/>
    </source>
</evidence>
<dbReference type="OrthoDB" id="19656at2759"/>
<dbReference type="Gene3D" id="2.40.160.10">
    <property type="entry name" value="Porin"/>
    <property type="match status" value="1"/>
</dbReference>
<dbReference type="GO" id="GO:0008320">
    <property type="term" value="F:protein transmembrane transporter activity"/>
    <property type="evidence" value="ECO:0007669"/>
    <property type="project" value="InterPro"/>
</dbReference>
<dbReference type="InParanoid" id="A0A316W0U1"/>
<organism evidence="11 12">
    <name type="scientific">Ceraceosorus guamensis</name>
    <dbReference type="NCBI Taxonomy" id="1522189"/>
    <lineage>
        <taxon>Eukaryota</taxon>
        <taxon>Fungi</taxon>
        <taxon>Dikarya</taxon>
        <taxon>Basidiomycota</taxon>
        <taxon>Ustilaginomycotina</taxon>
        <taxon>Exobasidiomycetes</taxon>
        <taxon>Ceraceosorales</taxon>
        <taxon>Ceraceosoraceae</taxon>
        <taxon>Ceraceosorus</taxon>
    </lineage>
</organism>
<dbReference type="RefSeq" id="XP_025370626.1">
    <property type="nucleotide sequence ID" value="XM_025513598.1"/>
</dbReference>
<comment type="subcellular location">
    <subcellularLocation>
        <location evidence="1">Mitochondrion outer membrane</location>
        <topology evidence="1">Multi-pass membrane protein</topology>
    </subcellularLocation>
</comment>
<evidence type="ECO:0000256" key="3">
    <source>
        <dbReference type="ARBA" id="ARBA00022448"/>
    </source>
</evidence>
<dbReference type="GO" id="GO:0030150">
    <property type="term" value="P:protein import into mitochondrial matrix"/>
    <property type="evidence" value="ECO:0007669"/>
    <property type="project" value="InterPro"/>
</dbReference>
<dbReference type="AlphaFoldDB" id="A0A316W0U1"/>
<evidence type="ECO:0000313" key="12">
    <source>
        <dbReference type="Proteomes" id="UP000245783"/>
    </source>
</evidence>
<dbReference type="CDD" id="cd07305">
    <property type="entry name" value="Porin3_Tom40"/>
    <property type="match status" value="1"/>
</dbReference>
<dbReference type="Proteomes" id="UP000245783">
    <property type="component" value="Unassembled WGS sequence"/>
</dbReference>
<keyword evidence="5" id="KW-0812">Transmembrane</keyword>
<keyword evidence="9" id="KW-0472">Membrane</keyword>
<reference evidence="11 12" key="1">
    <citation type="journal article" date="2018" name="Mol. Biol. Evol.">
        <title>Broad Genomic Sampling Reveals a Smut Pathogenic Ancestry of the Fungal Clade Ustilaginomycotina.</title>
        <authorList>
            <person name="Kijpornyongpan T."/>
            <person name="Mondo S.J."/>
            <person name="Barry K."/>
            <person name="Sandor L."/>
            <person name="Lee J."/>
            <person name="Lipzen A."/>
            <person name="Pangilinan J."/>
            <person name="LaButti K."/>
            <person name="Hainaut M."/>
            <person name="Henrissat B."/>
            <person name="Grigoriev I.V."/>
            <person name="Spatafora J.W."/>
            <person name="Aime M.C."/>
        </authorList>
    </citation>
    <scope>NUCLEOTIDE SEQUENCE [LARGE SCALE GENOMIC DNA]</scope>
    <source>
        <strain evidence="11 12">MCA 4658</strain>
    </source>
</reference>
<dbReference type="Pfam" id="PF01459">
    <property type="entry name" value="Porin_3"/>
    <property type="match status" value="1"/>
</dbReference>
<keyword evidence="11" id="KW-0675">Receptor</keyword>
<dbReference type="FunCoup" id="A0A316W0U1">
    <property type="interactions" value="203"/>
</dbReference>
<comment type="similarity">
    <text evidence="2">Belongs to the Tom40 family.</text>
</comment>
<evidence type="ECO:0000256" key="10">
    <source>
        <dbReference type="SAM" id="MobiDB-lite"/>
    </source>
</evidence>
<dbReference type="EMBL" id="KZ819369">
    <property type="protein sequence ID" value="PWN43466.1"/>
    <property type="molecule type" value="Genomic_DNA"/>
</dbReference>
<dbReference type="InterPro" id="IPR027246">
    <property type="entry name" value="Porin_Euk/Tom40"/>
</dbReference>
<keyword evidence="6" id="KW-1000">Mitochondrion outer membrane</keyword>
<dbReference type="GeneID" id="37035468"/>
<sequence length="380" mass="40508">MAFQPTGVPPPPTAGDNIGPGGPSPYLHEDKPAFPINAAHRYGDGFFSFLAPVLGPVGSVMTAWQEKRNELDLPSPGTAEHLQREVKSTLLNNFIFDGARADLTKALSLNPIFQVTHAFSMGAQQAPSSYNFGAVYGSERYFLQGGLDDAGSVTIRANTGWADGHISKFQGQMAPAGGQSFAQLEHDYQGRDHSANIKALNPSPIDGTGIYIANYLQSLTRNFALGVEAIWQRPDANQQEAAIGYMVKWISDSKDAIATLQLQGQGIAQATYWHKLAENVSAAADLQLVTAGGRRDAQAALGAKWDFRMATYRAQIDSTGKISSLLETRLAPTLALTFAGEVDHFKNAAKFGVGLSLESAGGEVPMDPSVPPPTPPSVPV</sequence>
<keyword evidence="8" id="KW-0496">Mitochondrion</keyword>
<dbReference type="GO" id="GO:0005741">
    <property type="term" value="C:mitochondrial outer membrane"/>
    <property type="evidence" value="ECO:0007669"/>
    <property type="project" value="UniProtKB-SubCell"/>
</dbReference>
<evidence type="ECO:0000256" key="4">
    <source>
        <dbReference type="ARBA" id="ARBA00022452"/>
    </source>
</evidence>
<dbReference type="STRING" id="1522189.A0A316W0U1"/>
<dbReference type="PANTHER" id="PTHR10802">
    <property type="entry name" value="MITOCHONDRIAL IMPORT RECEPTOR SUBUNIT TOM40"/>
    <property type="match status" value="1"/>
</dbReference>
<evidence type="ECO:0000256" key="6">
    <source>
        <dbReference type="ARBA" id="ARBA00022787"/>
    </source>
</evidence>
<keyword evidence="4" id="KW-1134">Transmembrane beta strand</keyword>
<feature type="region of interest" description="Disordered" evidence="10">
    <location>
        <begin position="1"/>
        <end position="30"/>
    </location>
</feature>
<keyword evidence="12" id="KW-1185">Reference proteome</keyword>
<evidence type="ECO:0000256" key="1">
    <source>
        <dbReference type="ARBA" id="ARBA00004374"/>
    </source>
</evidence>
<keyword evidence="3" id="KW-0813">Transport</keyword>